<evidence type="ECO:0000256" key="8">
    <source>
        <dbReference type="ARBA" id="ARBA00023315"/>
    </source>
</evidence>
<dbReference type="PANTHER" id="PTHR38686">
    <property type="entry name" value="APOLIPOPROTEIN N-ACYLTRANSFERASE"/>
    <property type="match status" value="1"/>
</dbReference>
<evidence type="ECO:0000256" key="5">
    <source>
        <dbReference type="ARBA" id="ARBA00022692"/>
    </source>
</evidence>
<evidence type="ECO:0000256" key="9">
    <source>
        <dbReference type="HAMAP-Rule" id="MF_01148"/>
    </source>
</evidence>
<feature type="transmembrane region" description="Helical" evidence="9">
    <location>
        <begin position="90"/>
        <end position="117"/>
    </location>
</feature>
<keyword evidence="4 9" id="KW-0808">Transferase</keyword>
<feature type="transmembrane region" description="Helical" evidence="9">
    <location>
        <begin position="51"/>
        <end position="69"/>
    </location>
</feature>
<comment type="caution">
    <text evidence="11">The sequence shown here is derived from an EMBL/GenBank/DDBJ whole genome shotgun (WGS) entry which is preliminary data.</text>
</comment>
<keyword evidence="5 9" id="KW-0812">Transmembrane</keyword>
<evidence type="ECO:0000313" key="11">
    <source>
        <dbReference type="EMBL" id="GGB34577.1"/>
    </source>
</evidence>
<evidence type="ECO:0000313" key="12">
    <source>
        <dbReference type="Proteomes" id="UP000603352"/>
    </source>
</evidence>
<dbReference type="Pfam" id="PF20154">
    <property type="entry name" value="LNT_N"/>
    <property type="match status" value="1"/>
</dbReference>
<gene>
    <name evidence="9 11" type="primary">lnt</name>
    <name evidence="11" type="ORF">GCM10011505_15080</name>
</gene>
<dbReference type="InterPro" id="IPR004563">
    <property type="entry name" value="Apolipo_AcylTrfase"/>
</dbReference>
<evidence type="ECO:0000259" key="10">
    <source>
        <dbReference type="PROSITE" id="PS50263"/>
    </source>
</evidence>
<evidence type="ECO:0000256" key="7">
    <source>
        <dbReference type="ARBA" id="ARBA00023136"/>
    </source>
</evidence>
<keyword evidence="8 9" id="KW-0012">Acyltransferase</keyword>
<dbReference type="Gene3D" id="3.60.110.10">
    <property type="entry name" value="Carbon-nitrogen hydrolase"/>
    <property type="match status" value="1"/>
</dbReference>
<dbReference type="SUPFAM" id="SSF56317">
    <property type="entry name" value="Carbon-nitrogen hydrolase"/>
    <property type="match status" value="1"/>
</dbReference>
<dbReference type="NCBIfam" id="TIGR00546">
    <property type="entry name" value="lnt"/>
    <property type="match status" value="1"/>
</dbReference>
<proteinExistence type="inferred from homology"/>
<organism evidence="11 12">
    <name type="scientific">Tistrella bauzanensis</name>
    <dbReference type="NCBI Taxonomy" id="657419"/>
    <lineage>
        <taxon>Bacteria</taxon>
        <taxon>Pseudomonadati</taxon>
        <taxon>Pseudomonadota</taxon>
        <taxon>Alphaproteobacteria</taxon>
        <taxon>Geminicoccales</taxon>
        <taxon>Geminicoccaceae</taxon>
        <taxon>Tistrella</taxon>
    </lineage>
</organism>
<dbReference type="Pfam" id="PF00795">
    <property type="entry name" value="CN_hydrolase"/>
    <property type="match status" value="1"/>
</dbReference>
<keyword evidence="12" id="KW-1185">Reference proteome</keyword>
<dbReference type="InterPro" id="IPR003010">
    <property type="entry name" value="C-N_Hydrolase"/>
</dbReference>
<feature type="domain" description="CN hydrolase" evidence="10">
    <location>
        <begin position="271"/>
        <end position="525"/>
    </location>
</feature>
<keyword evidence="7 9" id="KW-0472">Membrane</keyword>
<evidence type="ECO:0000256" key="1">
    <source>
        <dbReference type="ARBA" id="ARBA00004651"/>
    </source>
</evidence>
<reference evidence="12" key="1">
    <citation type="journal article" date="2019" name="Int. J. Syst. Evol. Microbiol.">
        <title>The Global Catalogue of Microorganisms (GCM) 10K type strain sequencing project: providing services to taxonomists for standard genome sequencing and annotation.</title>
        <authorList>
            <consortium name="The Broad Institute Genomics Platform"/>
            <consortium name="The Broad Institute Genome Sequencing Center for Infectious Disease"/>
            <person name="Wu L."/>
            <person name="Ma J."/>
        </authorList>
    </citation>
    <scope>NUCLEOTIDE SEQUENCE [LARGE SCALE GENOMIC DNA]</scope>
    <source>
        <strain evidence="12">CGMCC 1.10188</strain>
    </source>
</reference>
<comment type="catalytic activity">
    <reaction evidence="9">
        <text>N-terminal S-1,2-diacyl-sn-glyceryl-L-cysteinyl-[lipoprotein] + a glycerophospholipid = N-acyl-S-1,2-diacyl-sn-glyceryl-L-cysteinyl-[lipoprotein] + a 2-acyl-sn-glycero-3-phospholipid + H(+)</text>
        <dbReference type="Rhea" id="RHEA:48228"/>
        <dbReference type="Rhea" id="RHEA-COMP:14681"/>
        <dbReference type="Rhea" id="RHEA-COMP:14684"/>
        <dbReference type="ChEBI" id="CHEBI:15378"/>
        <dbReference type="ChEBI" id="CHEBI:136912"/>
        <dbReference type="ChEBI" id="CHEBI:140656"/>
        <dbReference type="ChEBI" id="CHEBI:140657"/>
        <dbReference type="ChEBI" id="CHEBI:140660"/>
        <dbReference type="EC" id="2.3.1.269"/>
    </reaction>
</comment>
<feature type="transmembrane region" description="Helical" evidence="9">
    <location>
        <begin position="203"/>
        <end position="222"/>
    </location>
</feature>
<evidence type="ECO:0000256" key="6">
    <source>
        <dbReference type="ARBA" id="ARBA00022989"/>
    </source>
</evidence>
<comment type="function">
    <text evidence="9">Catalyzes the phospholipid dependent N-acylation of the N-terminal cysteine of apolipoprotein, the last step in lipoprotein maturation.</text>
</comment>
<dbReference type="PANTHER" id="PTHR38686:SF1">
    <property type="entry name" value="APOLIPOPROTEIN N-ACYLTRANSFERASE"/>
    <property type="match status" value="1"/>
</dbReference>
<feature type="transmembrane region" description="Helical" evidence="9">
    <location>
        <begin position="160"/>
        <end position="183"/>
    </location>
</feature>
<dbReference type="EC" id="2.3.1.269" evidence="9"/>
<accession>A0ABQ1IEG4</accession>
<evidence type="ECO:0000256" key="2">
    <source>
        <dbReference type="ARBA" id="ARBA00010065"/>
    </source>
</evidence>
<dbReference type="InterPro" id="IPR036526">
    <property type="entry name" value="C-N_Hydrolase_sf"/>
</dbReference>
<keyword evidence="3 9" id="KW-1003">Cell membrane</keyword>
<evidence type="ECO:0000256" key="4">
    <source>
        <dbReference type="ARBA" id="ARBA00022679"/>
    </source>
</evidence>
<dbReference type="EMBL" id="BMDZ01000012">
    <property type="protein sequence ID" value="GGB34577.1"/>
    <property type="molecule type" value="Genomic_DNA"/>
</dbReference>
<name>A0ABQ1IEG4_9PROT</name>
<comment type="pathway">
    <text evidence="9">Protein modification; lipoprotein biosynthesis (N-acyl transfer).</text>
</comment>
<evidence type="ECO:0000256" key="3">
    <source>
        <dbReference type="ARBA" id="ARBA00022475"/>
    </source>
</evidence>
<protein>
    <recommendedName>
        <fullName evidence="9">Apolipoprotein N-acyltransferase</fullName>
        <shortName evidence="9">ALP N-acyltransferase</shortName>
        <ecNumber evidence="9">2.3.1.269</ecNumber>
    </recommendedName>
</protein>
<comment type="similarity">
    <text evidence="2 9">Belongs to the CN hydrolase family. Apolipoprotein N-acyltransferase subfamily.</text>
</comment>
<dbReference type="Proteomes" id="UP000603352">
    <property type="component" value="Unassembled WGS sequence"/>
</dbReference>
<comment type="subcellular location">
    <subcellularLocation>
        <location evidence="1 9">Cell membrane</location>
        <topology evidence="1 9">Multi-pass membrane protein</topology>
    </subcellularLocation>
</comment>
<sequence>MTGPVSTRSPLFRRLLAGADRLAGLRPRWRLLIAAMAGGVSTAALPPAGILPLGMLAFTVLVLLLDGVSHGPAQDGAPADGGTARSRPGIWPAFWTGWAFGLGQFAAGLYWIGVAFFVDAAKFGALAVPAVLGLAAGLGIFTGLVGVAQARLGGRGPGRIAIFAVLWVAAEWLRGHVLTGFPWNLAGSAWLAVPPVAQAASVVGIYGLGLLAVLVFTSPALLVTRAAGERRPALALAVLVLLVVAGSAGWGMARLSETATAMVPDVRLRLVQAAIDQREKWRGGMRAQHMRAQIDLTRGPGFDRISHVIWPETAVGYYLEQDAEPRMALAAAVPSGGLLITGAPRVEWVRPPAGAADGAEPTPLIYNSVLAIDGAGRIQGVYDKAHLVPFGEYVPLRSLNPFPKLTEGTMDFSAGPGPATLALPGLPPASPLICYEAIFPGAVTAGADPATRPGFLLNVTNDGWFGLTAGPFQHFAAARMRAIEEGLPLVRAANNGISAIVDPLGRIVALLPLDRRGVLDGPLPVALAPTIYARMGDEAAGIAALLVMVAGFLTTRRNTGAA</sequence>
<dbReference type="CDD" id="cd07571">
    <property type="entry name" value="ALP_N-acyl_transferase"/>
    <property type="match status" value="1"/>
</dbReference>
<feature type="transmembrane region" description="Helical" evidence="9">
    <location>
        <begin position="234"/>
        <end position="253"/>
    </location>
</feature>
<keyword evidence="6 9" id="KW-1133">Transmembrane helix</keyword>
<feature type="transmembrane region" description="Helical" evidence="9">
    <location>
        <begin position="123"/>
        <end position="148"/>
    </location>
</feature>
<dbReference type="PROSITE" id="PS50263">
    <property type="entry name" value="CN_HYDROLASE"/>
    <property type="match status" value="1"/>
</dbReference>
<dbReference type="HAMAP" id="MF_01148">
    <property type="entry name" value="Lnt"/>
    <property type="match status" value="1"/>
</dbReference>
<dbReference type="InterPro" id="IPR045378">
    <property type="entry name" value="LNT_N"/>
</dbReference>